<feature type="compositionally biased region" description="Basic and acidic residues" evidence="1">
    <location>
        <begin position="13"/>
        <end position="22"/>
    </location>
</feature>
<feature type="compositionally biased region" description="Low complexity" evidence="1">
    <location>
        <begin position="27"/>
        <end position="37"/>
    </location>
</feature>
<accession>A0A2I2KRU5</accession>
<gene>
    <name evidence="2" type="ORF">FRACA_2410006</name>
</gene>
<feature type="region of interest" description="Disordered" evidence="1">
    <location>
        <begin position="77"/>
        <end position="96"/>
    </location>
</feature>
<keyword evidence="3" id="KW-1185">Reference proteome</keyword>
<dbReference type="Proteomes" id="UP000234331">
    <property type="component" value="Unassembled WGS sequence"/>
</dbReference>
<dbReference type="EMBL" id="FZMO01000159">
    <property type="protein sequence ID" value="SNQ48369.1"/>
    <property type="molecule type" value="Genomic_DNA"/>
</dbReference>
<feature type="region of interest" description="Disordered" evidence="1">
    <location>
        <begin position="1"/>
        <end position="56"/>
    </location>
</feature>
<evidence type="ECO:0000313" key="3">
    <source>
        <dbReference type="Proteomes" id="UP000234331"/>
    </source>
</evidence>
<reference evidence="2 3" key="1">
    <citation type="submission" date="2017-06" db="EMBL/GenBank/DDBJ databases">
        <authorList>
            <person name="Kim H.J."/>
            <person name="Triplett B.A."/>
        </authorList>
    </citation>
    <scope>NUCLEOTIDE SEQUENCE [LARGE SCALE GENOMIC DNA]</scope>
    <source>
        <strain evidence="2">FRACA_ARgP5</strain>
    </source>
</reference>
<evidence type="ECO:0000256" key="1">
    <source>
        <dbReference type="SAM" id="MobiDB-lite"/>
    </source>
</evidence>
<protein>
    <submittedName>
        <fullName evidence="2">Uncharacterized protein</fullName>
    </submittedName>
</protein>
<proteinExistence type="predicted"/>
<evidence type="ECO:0000313" key="2">
    <source>
        <dbReference type="EMBL" id="SNQ48369.1"/>
    </source>
</evidence>
<dbReference type="AlphaFoldDB" id="A0A2I2KRU5"/>
<organism evidence="2 3">
    <name type="scientific">Frankia canadensis</name>
    <dbReference type="NCBI Taxonomy" id="1836972"/>
    <lineage>
        <taxon>Bacteria</taxon>
        <taxon>Bacillati</taxon>
        <taxon>Actinomycetota</taxon>
        <taxon>Actinomycetes</taxon>
        <taxon>Frankiales</taxon>
        <taxon>Frankiaceae</taxon>
        <taxon>Frankia</taxon>
    </lineage>
</organism>
<name>A0A2I2KRU5_9ACTN</name>
<sequence length="127" mass="13924">MLGGVDAHRRRRVPAERLDDRAGQGGAVPPAGGRVAGEQLGVGGQERPRPDRLVRGATPGLINRICLERAHRDASQRIDMRRPSFPFGGRGSGTSRAARHIPYYRTLIDVGWFTPPTHVRCLQAQAR</sequence>